<dbReference type="EMBL" id="JAUSVR010000023">
    <property type="protein sequence ID" value="MDQ0513199.1"/>
    <property type="molecule type" value="Genomic_DNA"/>
</dbReference>
<comment type="caution">
    <text evidence="1">The sequence shown here is derived from an EMBL/GenBank/DDBJ whole genome shotgun (WGS) entry which is preliminary data.</text>
</comment>
<organism evidence="1 2">
    <name type="scientific">Ancylobacter amanitiformis</name>
    <dbReference type="NCBI Taxonomy" id="217069"/>
    <lineage>
        <taxon>Bacteria</taxon>
        <taxon>Pseudomonadati</taxon>
        <taxon>Pseudomonadota</taxon>
        <taxon>Alphaproteobacteria</taxon>
        <taxon>Hyphomicrobiales</taxon>
        <taxon>Xanthobacteraceae</taxon>
        <taxon>Ancylobacter</taxon>
    </lineage>
</organism>
<keyword evidence="2" id="KW-1185">Reference proteome</keyword>
<dbReference type="Proteomes" id="UP001235094">
    <property type="component" value="Unassembled WGS sequence"/>
</dbReference>
<evidence type="ECO:0000313" key="1">
    <source>
        <dbReference type="EMBL" id="MDQ0513199.1"/>
    </source>
</evidence>
<name>A0ABU0LWU2_9HYPH</name>
<dbReference type="RefSeq" id="WP_306891834.1">
    <property type="nucleotide sequence ID" value="NZ_JAUSVR010000023.1"/>
</dbReference>
<accession>A0ABU0LWU2</accession>
<evidence type="ECO:0000313" key="2">
    <source>
        <dbReference type="Proteomes" id="UP001235094"/>
    </source>
</evidence>
<gene>
    <name evidence="1" type="ORF">QOZ99_004117</name>
</gene>
<sequence>MYQLVLYVCLLANLEICREERTPTEARLPMECMSAAMEWAVAHPALQLRRWRCGRTEREALRNSPDRELGS</sequence>
<evidence type="ECO:0008006" key="3">
    <source>
        <dbReference type="Google" id="ProtNLM"/>
    </source>
</evidence>
<reference evidence="1 2" key="1">
    <citation type="submission" date="2023-07" db="EMBL/GenBank/DDBJ databases">
        <title>Genomic Encyclopedia of Type Strains, Phase IV (KMG-IV): sequencing the most valuable type-strain genomes for metagenomic binning, comparative biology and taxonomic classification.</title>
        <authorList>
            <person name="Goeker M."/>
        </authorList>
    </citation>
    <scope>NUCLEOTIDE SEQUENCE [LARGE SCALE GENOMIC DNA]</scope>
    <source>
        <strain evidence="1 2">DSM 15561</strain>
    </source>
</reference>
<proteinExistence type="predicted"/>
<protein>
    <recommendedName>
        <fullName evidence="3">Secreted protein</fullName>
    </recommendedName>
</protein>